<dbReference type="EMBL" id="FSRL01000001">
    <property type="protein sequence ID" value="SIN93886.1"/>
    <property type="molecule type" value="Genomic_DNA"/>
</dbReference>
<dbReference type="PROSITE" id="PS51014">
    <property type="entry name" value="COBK_CBIJ"/>
    <property type="match status" value="1"/>
</dbReference>
<protein>
    <submittedName>
        <fullName evidence="4">Precorrin-6A/cobalt-precorrin-6A reductase</fullName>
    </submittedName>
</protein>
<evidence type="ECO:0000256" key="3">
    <source>
        <dbReference type="ARBA" id="ARBA00023002"/>
    </source>
</evidence>
<dbReference type="STRING" id="1217970.SAMN05444002_1624"/>
<accession>A0A1N6FFB3</accession>
<gene>
    <name evidence="4" type="ORF">SAMN05444002_1624</name>
</gene>
<keyword evidence="5" id="KW-1185">Reference proteome</keyword>
<reference evidence="5" key="1">
    <citation type="submission" date="2016-11" db="EMBL/GenBank/DDBJ databases">
        <authorList>
            <person name="Varghese N."/>
            <person name="Submissions S."/>
        </authorList>
    </citation>
    <scope>NUCLEOTIDE SEQUENCE [LARGE SCALE GENOMIC DNA]</scope>
    <source>
        <strain evidence="5">DSM 29440</strain>
    </source>
</reference>
<dbReference type="Pfam" id="PF02571">
    <property type="entry name" value="CbiJ"/>
    <property type="match status" value="1"/>
</dbReference>
<evidence type="ECO:0000313" key="4">
    <source>
        <dbReference type="EMBL" id="SIN93886.1"/>
    </source>
</evidence>
<dbReference type="GO" id="GO:0009236">
    <property type="term" value="P:cobalamin biosynthetic process"/>
    <property type="evidence" value="ECO:0007669"/>
    <property type="project" value="UniProtKB-UniPathway"/>
</dbReference>
<evidence type="ECO:0000313" key="5">
    <source>
        <dbReference type="Proteomes" id="UP000184932"/>
    </source>
</evidence>
<name>A0A1N6FFB3_9RHOB</name>
<dbReference type="AlphaFoldDB" id="A0A1N6FFB3"/>
<evidence type="ECO:0000256" key="2">
    <source>
        <dbReference type="ARBA" id="ARBA00022573"/>
    </source>
</evidence>
<dbReference type="InterPro" id="IPR003723">
    <property type="entry name" value="Precorrin-6x_reduct"/>
</dbReference>
<proteinExistence type="predicted"/>
<dbReference type="PANTHER" id="PTHR36925">
    <property type="entry name" value="COBALT-PRECORRIN-6A REDUCTASE"/>
    <property type="match status" value="1"/>
</dbReference>
<comment type="pathway">
    <text evidence="1">Cofactor biosynthesis; adenosylcobalamin biosynthesis.</text>
</comment>
<organism evidence="4 5">
    <name type="scientific">Vannielia litorea</name>
    <dbReference type="NCBI Taxonomy" id="1217970"/>
    <lineage>
        <taxon>Bacteria</taxon>
        <taxon>Pseudomonadati</taxon>
        <taxon>Pseudomonadota</taxon>
        <taxon>Alphaproteobacteria</taxon>
        <taxon>Rhodobacterales</taxon>
        <taxon>Paracoccaceae</taxon>
        <taxon>Vannielia</taxon>
    </lineage>
</organism>
<keyword evidence="2" id="KW-0169">Cobalamin biosynthesis</keyword>
<keyword evidence="3" id="KW-0560">Oxidoreductase</keyword>
<dbReference type="Proteomes" id="UP000184932">
    <property type="component" value="Unassembled WGS sequence"/>
</dbReference>
<evidence type="ECO:0000256" key="1">
    <source>
        <dbReference type="ARBA" id="ARBA00004953"/>
    </source>
</evidence>
<dbReference type="GO" id="GO:0016994">
    <property type="term" value="F:precorrin-6A reductase activity"/>
    <property type="evidence" value="ECO:0007669"/>
    <property type="project" value="InterPro"/>
</dbReference>
<sequence>MVRCDMPRDHDTRILLLGGSGESRALAQALAWRDGIALEVRLARAMRGRAFPVPATAGGFGGEAGFRAFLDQWKPDAVIDATHPYAEAITARTAAVCIELGLPLLHHERAPWVPGPGDDWAEITSPEESAGLIPEGACVFLGTGRAGLERFACLEGRRVICRQLDAADGPFPFEGGEFLLSVPPFTMADEMKLFQRLEVDWLVVKNAGGAGARPKLDAARAMGLPVAMLARPPEPEGVARAETLQQAMDWVEAL</sequence>
<dbReference type="UniPathway" id="UPA00148"/>
<dbReference type="PANTHER" id="PTHR36925:SF1">
    <property type="entry name" value="COBALT-PRECORRIN-6A REDUCTASE"/>
    <property type="match status" value="1"/>
</dbReference>